<evidence type="ECO:0000313" key="1">
    <source>
        <dbReference type="EMBL" id="OXA45926.1"/>
    </source>
</evidence>
<gene>
    <name evidence="1" type="ORF">Fcan01_19022</name>
</gene>
<evidence type="ECO:0000313" key="2">
    <source>
        <dbReference type="Proteomes" id="UP000198287"/>
    </source>
</evidence>
<dbReference type="Proteomes" id="UP000198287">
    <property type="component" value="Unassembled WGS sequence"/>
</dbReference>
<dbReference type="AlphaFoldDB" id="A0A226DNX2"/>
<proteinExistence type="predicted"/>
<reference evidence="1 2" key="1">
    <citation type="submission" date="2015-12" db="EMBL/GenBank/DDBJ databases">
        <title>The genome of Folsomia candida.</title>
        <authorList>
            <person name="Faddeeva A."/>
            <person name="Derks M.F."/>
            <person name="Anvar Y."/>
            <person name="Smit S."/>
            <person name="Van Straalen N."/>
            <person name="Roelofs D."/>
        </authorList>
    </citation>
    <scope>NUCLEOTIDE SEQUENCE [LARGE SCALE GENOMIC DNA]</scope>
    <source>
        <strain evidence="1 2">VU population</strain>
        <tissue evidence="1">Whole body</tissue>
    </source>
</reference>
<name>A0A226DNX2_FOLCA</name>
<accession>A0A226DNX2</accession>
<sequence>MRQTIIVKVIKNNGEIVTHEFGSRFKNDGRNPLIVDYTPPNMENEGHYSIPDEILAKLKGFDINSFTPTGQNNCLYDALLPQINAETGQNLALTADKLRNIAEEFTLSNLCGNILHVASSLLNNPLTKQLHIKAQAALLVGGGISEAKDLKQKFIEQLKQLNLPGPDRTNLTLEKACHHDNKAISKINDMSPTLKKSKATQIRGRP</sequence>
<protein>
    <submittedName>
        <fullName evidence="1">Uncharacterized protein</fullName>
    </submittedName>
</protein>
<dbReference type="EMBL" id="LNIX01000016">
    <property type="protein sequence ID" value="OXA45926.1"/>
    <property type="molecule type" value="Genomic_DNA"/>
</dbReference>
<keyword evidence="2" id="KW-1185">Reference proteome</keyword>
<organism evidence="1 2">
    <name type="scientific">Folsomia candida</name>
    <name type="common">Springtail</name>
    <dbReference type="NCBI Taxonomy" id="158441"/>
    <lineage>
        <taxon>Eukaryota</taxon>
        <taxon>Metazoa</taxon>
        <taxon>Ecdysozoa</taxon>
        <taxon>Arthropoda</taxon>
        <taxon>Hexapoda</taxon>
        <taxon>Collembola</taxon>
        <taxon>Entomobryomorpha</taxon>
        <taxon>Isotomoidea</taxon>
        <taxon>Isotomidae</taxon>
        <taxon>Proisotominae</taxon>
        <taxon>Folsomia</taxon>
    </lineage>
</organism>
<comment type="caution">
    <text evidence="1">The sequence shown here is derived from an EMBL/GenBank/DDBJ whole genome shotgun (WGS) entry which is preliminary data.</text>
</comment>